<gene>
    <name evidence="5" type="ORF">ACFQH9_32160</name>
</gene>
<dbReference type="RefSeq" id="WP_379572260.1">
    <property type="nucleotide sequence ID" value="NZ_JBHSQK010000155.1"/>
</dbReference>
<evidence type="ECO:0000256" key="4">
    <source>
        <dbReference type="ARBA" id="ARBA00022785"/>
    </source>
</evidence>
<dbReference type="InterPro" id="IPR036100">
    <property type="entry name" value="QueA_sf"/>
</dbReference>
<evidence type="ECO:0000256" key="2">
    <source>
        <dbReference type="ARBA" id="ARBA00022679"/>
    </source>
</evidence>
<dbReference type="Gene3D" id="3.40.1780.10">
    <property type="entry name" value="QueA-like"/>
    <property type="match status" value="1"/>
</dbReference>
<sequence>MRPVPPGLVATAPPPVRDGVRLMVARARRPLRHRRFTDLPEALEPGDLVVVNTSDTEPAALDGTRAGRPVVLHVSGPAPGGTWLVELRTPDGHRVLDGRAGEPVRLPRGVTATLLSGGPRIWRARIPVEGGLRRYLAVAGRPITYSYLRERPPLAEYRTVFARPDGRFGSAEMPSAGRPFTFGVLEGLRARGIGVAELVLHTGVSSLEAGETPLPERYRVPLATAEAVAATRAAGHRIVAVGTTVTRALETVAEPDGTVRAGEGTTELVLGPDRPVRVVDGLLTGWHEPEASHLLLLRAVAGRRLVGRAYAAALEEGYRWHEFGDSCLLLP</sequence>
<dbReference type="InterPro" id="IPR042119">
    <property type="entry name" value="QueA_dom2"/>
</dbReference>
<reference evidence="6" key="1">
    <citation type="journal article" date="2019" name="Int. J. Syst. Evol. Microbiol.">
        <title>The Global Catalogue of Microorganisms (GCM) 10K type strain sequencing project: providing services to taxonomists for standard genome sequencing and annotation.</title>
        <authorList>
            <consortium name="The Broad Institute Genomics Platform"/>
            <consortium name="The Broad Institute Genome Sequencing Center for Infectious Disease"/>
            <person name="Wu L."/>
            <person name="Ma J."/>
        </authorList>
    </citation>
    <scope>NUCLEOTIDE SEQUENCE [LARGE SCALE GENOMIC DNA]</scope>
    <source>
        <strain evidence="6">CGMCC 4.7397</strain>
    </source>
</reference>
<keyword evidence="1" id="KW-0963">Cytoplasm</keyword>
<dbReference type="Gene3D" id="2.40.10.240">
    <property type="entry name" value="QueA-like"/>
    <property type="match status" value="1"/>
</dbReference>
<keyword evidence="4" id="KW-0671">Queuosine biosynthesis</keyword>
<comment type="caution">
    <text evidence="5">The sequence shown here is derived from an EMBL/GenBank/DDBJ whole genome shotgun (WGS) entry which is preliminary data.</text>
</comment>
<evidence type="ECO:0000313" key="5">
    <source>
        <dbReference type="EMBL" id="MFC5952925.1"/>
    </source>
</evidence>
<evidence type="ECO:0000313" key="6">
    <source>
        <dbReference type="Proteomes" id="UP001596119"/>
    </source>
</evidence>
<dbReference type="SUPFAM" id="SSF111337">
    <property type="entry name" value="QueA-like"/>
    <property type="match status" value="1"/>
</dbReference>
<accession>A0ABW1IHN2</accession>
<proteinExistence type="predicted"/>
<evidence type="ECO:0000256" key="1">
    <source>
        <dbReference type="ARBA" id="ARBA00022490"/>
    </source>
</evidence>
<keyword evidence="3" id="KW-0949">S-adenosyl-L-methionine</keyword>
<dbReference type="PANTHER" id="PTHR30307:SF0">
    <property type="entry name" value="S-ADENOSYLMETHIONINE:TRNA RIBOSYLTRANSFERASE-ISOMERASE"/>
    <property type="match status" value="1"/>
</dbReference>
<organism evidence="5 6">
    <name type="scientific">Pseudonocardia lutea</name>
    <dbReference type="NCBI Taxonomy" id="2172015"/>
    <lineage>
        <taxon>Bacteria</taxon>
        <taxon>Bacillati</taxon>
        <taxon>Actinomycetota</taxon>
        <taxon>Actinomycetes</taxon>
        <taxon>Pseudonocardiales</taxon>
        <taxon>Pseudonocardiaceae</taxon>
        <taxon>Pseudonocardia</taxon>
    </lineage>
</organism>
<name>A0ABW1IHN2_9PSEU</name>
<dbReference type="InterPro" id="IPR042118">
    <property type="entry name" value="QueA_dom1"/>
</dbReference>
<keyword evidence="2" id="KW-0808">Transferase</keyword>
<keyword evidence="6" id="KW-1185">Reference proteome</keyword>
<dbReference type="Pfam" id="PF02547">
    <property type="entry name" value="Queuosine_synth"/>
    <property type="match status" value="1"/>
</dbReference>
<dbReference type="EMBL" id="JBHSQK010000155">
    <property type="protein sequence ID" value="MFC5952925.1"/>
    <property type="molecule type" value="Genomic_DNA"/>
</dbReference>
<dbReference type="PANTHER" id="PTHR30307">
    <property type="entry name" value="S-ADENOSYLMETHIONINE:TRNA RIBOSYLTRANSFERASE-ISOMERASE"/>
    <property type="match status" value="1"/>
</dbReference>
<dbReference type="InterPro" id="IPR003699">
    <property type="entry name" value="QueA"/>
</dbReference>
<evidence type="ECO:0000256" key="3">
    <source>
        <dbReference type="ARBA" id="ARBA00022691"/>
    </source>
</evidence>
<protein>
    <submittedName>
        <fullName evidence="5">S-adenosylmethionine:tRNA ribosyltransferase-isomerase</fullName>
    </submittedName>
</protein>
<dbReference type="Proteomes" id="UP001596119">
    <property type="component" value="Unassembled WGS sequence"/>
</dbReference>